<dbReference type="EMBL" id="LWDE02002138">
    <property type="protein sequence ID" value="KAE8238357.1"/>
    <property type="molecule type" value="Genomic_DNA"/>
</dbReference>
<gene>
    <name evidence="2" type="ORF">A4X06_0g8828</name>
</gene>
<reference evidence="2" key="1">
    <citation type="submission" date="2016-04" db="EMBL/GenBank/DDBJ databases">
        <authorList>
            <person name="Nguyen H.D."/>
            <person name="Samba Siva P."/>
            <person name="Cullis J."/>
            <person name="Levesque C.A."/>
            <person name="Hambleton S."/>
        </authorList>
    </citation>
    <scope>NUCLEOTIDE SEQUENCE</scope>
    <source>
        <strain evidence="2">DAOMC 236426</strain>
    </source>
</reference>
<dbReference type="AlphaFoldDB" id="A0A8X7MJT5"/>
<keyword evidence="3" id="KW-1185">Reference proteome</keyword>
<feature type="region of interest" description="Disordered" evidence="1">
    <location>
        <begin position="88"/>
        <end position="111"/>
    </location>
</feature>
<organism evidence="2 3">
    <name type="scientific">Tilletia controversa</name>
    <name type="common">dwarf bunt fungus</name>
    <dbReference type="NCBI Taxonomy" id="13291"/>
    <lineage>
        <taxon>Eukaryota</taxon>
        <taxon>Fungi</taxon>
        <taxon>Dikarya</taxon>
        <taxon>Basidiomycota</taxon>
        <taxon>Ustilaginomycotina</taxon>
        <taxon>Exobasidiomycetes</taxon>
        <taxon>Tilletiales</taxon>
        <taxon>Tilletiaceae</taxon>
        <taxon>Tilletia</taxon>
    </lineage>
</organism>
<reference evidence="2" key="2">
    <citation type="journal article" date="2019" name="IMA Fungus">
        <title>Genome sequencing and comparison of five Tilletia species to identify candidate genes for the detection of regulated species infecting wheat.</title>
        <authorList>
            <person name="Nguyen H.D.T."/>
            <person name="Sultana T."/>
            <person name="Kesanakurti P."/>
            <person name="Hambleton S."/>
        </authorList>
    </citation>
    <scope>NUCLEOTIDE SEQUENCE</scope>
    <source>
        <strain evidence="2">DAOMC 236426</strain>
    </source>
</reference>
<name>A0A8X7MJT5_9BASI</name>
<feature type="compositionally biased region" description="Basic and acidic residues" evidence="1">
    <location>
        <begin position="102"/>
        <end position="111"/>
    </location>
</feature>
<evidence type="ECO:0000256" key="1">
    <source>
        <dbReference type="SAM" id="MobiDB-lite"/>
    </source>
</evidence>
<dbReference type="Proteomes" id="UP000077684">
    <property type="component" value="Unassembled WGS sequence"/>
</dbReference>
<evidence type="ECO:0000313" key="3">
    <source>
        <dbReference type="Proteomes" id="UP000077684"/>
    </source>
</evidence>
<evidence type="ECO:0000313" key="2">
    <source>
        <dbReference type="EMBL" id="KAE8238357.1"/>
    </source>
</evidence>
<sequence>MGATFGHNEIGKWNYHEALRDIKTYGSIKNALRLLAALLRIWAMAKEQLRQAGSKLGPIVVTHLSQVSNLIVVAFAFTVDVSNVEKEATEAGPSEKPATAKKLAEPPTADKKPRVRVKKLLDNGIVDETVVKSLSKKACLTLCELGGIEVRSKAKVDEFRKALTAAMDAGKIEISATQLREAKGDLPVEGTIKSAELSMRSADSGFGSSPLLHVHEAHARPAPGLLLALRADIFDLLHAFARGERTYAGFVQLWEKSGWARVWFVFGEGRRERIGGIALVAALFSALPRQDPRKRQGQSTRSLPGRLSHSRTRLLRTWRPLWHFALYTIHAAPIIEPDEDEENKEESAAGGGGGRGCLGLLPAPMIRLAKGEFDGIGMPELSVDRGLLVVAEAKAVDAIGSGMRDENPSVAAAAKVDGGKERLFMLSSPC</sequence>
<proteinExistence type="predicted"/>
<protein>
    <submittedName>
        <fullName evidence="2">Uncharacterized protein</fullName>
    </submittedName>
</protein>
<comment type="caution">
    <text evidence="2">The sequence shown here is derived from an EMBL/GenBank/DDBJ whole genome shotgun (WGS) entry which is preliminary data.</text>
</comment>
<accession>A0A8X7MJT5</accession>